<accession>A0A6J8FPS1</accession>
<evidence type="ECO:0000313" key="4">
    <source>
        <dbReference type="Proteomes" id="UP000601710"/>
    </source>
</evidence>
<evidence type="ECO:0000256" key="1">
    <source>
        <dbReference type="SAM" id="Coils"/>
    </source>
</evidence>
<feature type="coiled-coil region" evidence="1">
    <location>
        <begin position="322"/>
        <end position="459"/>
    </location>
</feature>
<dbReference type="EMBL" id="LR812656">
    <property type="protein sequence ID" value="CAC5435136.1"/>
    <property type="molecule type" value="Genomic_DNA"/>
</dbReference>
<feature type="coiled-coil region" evidence="1">
    <location>
        <begin position="158"/>
        <end position="192"/>
    </location>
</feature>
<dbReference type="Proteomes" id="UP000601710">
    <property type="component" value="Chromosome 36"/>
</dbReference>
<feature type="coiled-coil region" evidence="1">
    <location>
        <begin position="227"/>
        <end position="289"/>
    </location>
</feature>
<protein>
    <submittedName>
        <fullName evidence="3">Hypothetical_protein_conserved</fullName>
    </submittedName>
</protein>
<dbReference type="VEuPathDB" id="TriTrypDB:LdBPK_365570.1"/>
<feature type="coiled-coil region" evidence="1">
    <location>
        <begin position="503"/>
        <end position="562"/>
    </location>
</feature>
<gene>
    <name evidence="3" type="ORF">LDHU3_36.7400</name>
</gene>
<evidence type="ECO:0000256" key="2">
    <source>
        <dbReference type="SAM" id="MobiDB-lite"/>
    </source>
</evidence>
<dbReference type="AlphaFoldDB" id="A0A6J8FPS1"/>
<feature type="coiled-coil region" evidence="1">
    <location>
        <begin position="31"/>
        <end position="118"/>
    </location>
</feature>
<dbReference type="VEuPathDB" id="TriTrypDB:LdCL_360063000"/>
<feature type="region of interest" description="Disordered" evidence="2">
    <location>
        <begin position="195"/>
        <end position="222"/>
    </location>
</feature>
<reference evidence="3" key="1">
    <citation type="submission" date="2020-06" db="EMBL/GenBank/DDBJ databases">
        <authorList>
            <person name="Camacho E."/>
            <person name="Gonzalez-de la Fuente S."/>
            <person name="Rastrojo A."/>
            <person name="Peiro-Pastor R."/>
            <person name="Solana JC."/>
            <person name="Tabera L."/>
            <person name="Gamarro F."/>
            <person name="Carrasco-Ramiro F."/>
            <person name="Requena JM."/>
            <person name="Aguado B."/>
        </authorList>
    </citation>
    <scope>NUCLEOTIDE SEQUENCE</scope>
</reference>
<feature type="coiled-coil region" evidence="1">
    <location>
        <begin position="592"/>
        <end position="728"/>
    </location>
</feature>
<keyword evidence="1" id="KW-0175">Coiled coil</keyword>
<name>A0A6J8FPS1_LEIDO</name>
<organism evidence="3 4">
    <name type="scientific">Leishmania donovani</name>
    <dbReference type="NCBI Taxonomy" id="5661"/>
    <lineage>
        <taxon>Eukaryota</taxon>
        <taxon>Discoba</taxon>
        <taxon>Euglenozoa</taxon>
        <taxon>Kinetoplastea</taxon>
        <taxon>Metakinetoplastina</taxon>
        <taxon>Trypanosomatida</taxon>
        <taxon>Trypanosomatidae</taxon>
        <taxon>Leishmaniinae</taxon>
        <taxon>Leishmania</taxon>
    </lineage>
</organism>
<dbReference type="VEuPathDB" id="TriTrypDB:LDHU3_36.7400"/>
<proteinExistence type="predicted"/>
<sequence>MPAKKAGRAKSSLALAAREAELAQEAELLRQETEKGRLRNEECELRQLIEEEWRKLLEAHRNRERDVRNTLAEVERKAYYDAKEREIAASVAQKVQELQEAQATLALKVRENDLLEKDKASALRRVGLLTNELELTQLRHTDSQQRMAAADQAHQEAQRKWEAEYDALQQAHQELEMKYARLELEQAKATSAAEAAAAAAAAEEEDTRAKKSAAAAPPDDEETVMLLRVMQAETERYKATATELQEEVDHVRKQEEKSNLLVGILNTQLESVREDNKRLHELAQKRQAELEAAGQLRRDAEVARQSALTEMMQALSAAAVQQRQLELELDVHRNEAEKLNAELSEARQECAALKEELTSVSHKAAQQAQTDHATNTAMQAELANQKKDLEIALKAKETAEDDKFNHKILTRAEIDSLKTRLQRLQETMERKDREAFETIAVLKADIAKQESASAQLLREHELDTNALRTQLTTTETERGFLRSELDSLQESSSKREQELYEQLTEVTARHTTASEELERLRADTARKDSEYIHNTIYLNAECENLRTKINEMTETATQQRRTHTNHVEQLRVETEQLKSRLTEELHTQQSAHAKECERADMAERNVRRLQERIREMEQEARLTGLKHDEAVKALQAESRDLRSELLIAKRTIERLECAIGDQAGYRQLTELNDKLTKELQAYQRNVSTLKDKTVALQVEAETMGGYKVKKAQEEKELMARRLQQTERRYRLLVPLFAQLRDLVENYLASYVHPELYAALKDYDRQTSLLPFNFTKGSFKDAGAALDTAVTAVTTEIMAPVATAAVQEHCAATTPAALQPCRPSSSNTACTRLHKNHSIRSSIVVTGTNVDYAAYGRLPPISNA</sequence>
<evidence type="ECO:0000313" key="3">
    <source>
        <dbReference type="EMBL" id="CAC5435136.1"/>
    </source>
</evidence>